<accession>G4Q700</accession>
<organism evidence="1 2">
    <name type="scientific">Acidaminococcus intestini (strain RyC-MR95)</name>
    <dbReference type="NCBI Taxonomy" id="568816"/>
    <lineage>
        <taxon>Bacteria</taxon>
        <taxon>Bacillati</taxon>
        <taxon>Bacillota</taxon>
        <taxon>Negativicutes</taxon>
        <taxon>Acidaminococcales</taxon>
        <taxon>Acidaminococcaceae</taxon>
        <taxon>Acidaminococcus</taxon>
    </lineage>
</organism>
<evidence type="ECO:0000313" key="1">
    <source>
        <dbReference type="EMBL" id="AEQ23482.1"/>
    </source>
</evidence>
<keyword evidence="2" id="KW-1185">Reference proteome</keyword>
<protein>
    <submittedName>
        <fullName evidence="1">Uncharacterized protein</fullName>
    </submittedName>
</protein>
<reference evidence="1 2" key="1">
    <citation type="journal article" date="2011" name="J. Bacteriol.">
        <title>Complete genome sequence of Acidaminococcus intestini RYC-MR95, a Gram-negative bacterium from the phylum Firmicutes.</title>
        <authorList>
            <person name="D'Auria G."/>
            <person name="Galan J.C."/>
            <person name="Rodriguez-Alcayna M."/>
            <person name="Moya A."/>
            <person name="Baquero F."/>
            <person name="Latorre A."/>
        </authorList>
    </citation>
    <scope>NUCLEOTIDE SEQUENCE [LARGE SCALE GENOMIC DNA]</scope>
    <source>
        <strain evidence="1 2">RyC-MR95</strain>
    </source>
</reference>
<dbReference type="PATRIC" id="fig|568816.4.peg.2218"/>
<dbReference type="HOGENOM" id="CLU_3148352_0_0_9"/>
<dbReference type="Proteomes" id="UP000007093">
    <property type="component" value="Chromosome"/>
</dbReference>
<dbReference type="KEGG" id="ain:Acin_2289"/>
<sequence length="48" mass="5530">MLHCASLLLGYTGSMKLKFKKCDKKCKTMNEKIALFLYDTQKERATQA</sequence>
<gene>
    <name evidence="1" type="ordered locus">Acin_2289</name>
</gene>
<evidence type="ECO:0000313" key="2">
    <source>
        <dbReference type="Proteomes" id="UP000007093"/>
    </source>
</evidence>
<dbReference type="AlphaFoldDB" id="G4Q700"/>
<proteinExistence type="predicted"/>
<dbReference type="EMBL" id="CP003058">
    <property type="protein sequence ID" value="AEQ23482.1"/>
    <property type="molecule type" value="Genomic_DNA"/>
</dbReference>
<name>G4Q700_ACIIR</name>
<dbReference type="InParanoid" id="G4Q700"/>